<dbReference type="GO" id="GO:0005634">
    <property type="term" value="C:nucleus"/>
    <property type="evidence" value="ECO:0007669"/>
    <property type="project" value="TreeGrafter"/>
</dbReference>
<comment type="similarity">
    <text evidence="5">Belongs to the protein kinase superfamily. Ser/Thr protein kinase family. GCN2 subfamily.</text>
</comment>
<keyword evidence="4 6" id="KW-0067">ATP-binding</keyword>
<comment type="caution">
    <text evidence="10">The sequence shown here is derived from an EMBL/GenBank/DDBJ whole genome shotgun (WGS) entry which is preliminary data.</text>
</comment>
<name>A0AAV5VDF2_9BILA</name>
<evidence type="ECO:0000256" key="4">
    <source>
        <dbReference type="ARBA" id="ARBA00022840"/>
    </source>
</evidence>
<keyword evidence="11" id="KW-1185">Reference proteome</keyword>
<dbReference type="GO" id="GO:0005737">
    <property type="term" value="C:cytoplasm"/>
    <property type="evidence" value="ECO:0007669"/>
    <property type="project" value="TreeGrafter"/>
</dbReference>
<feature type="non-terminal residue" evidence="10">
    <location>
        <position position="1"/>
    </location>
</feature>
<dbReference type="PANTHER" id="PTHR11042">
    <property type="entry name" value="EUKARYOTIC TRANSLATION INITIATION FACTOR 2-ALPHA KINASE EIF2-ALPHA KINASE -RELATED"/>
    <property type="match status" value="1"/>
</dbReference>
<evidence type="ECO:0000256" key="3">
    <source>
        <dbReference type="ARBA" id="ARBA00022777"/>
    </source>
</evidence>
<feature type="non-terminal residue" evidence="10">
    <location>
        <position position="258"/>
    </location>
</feature>
<keyword evidence="7" id="KW-0723">Serine/threonine-protein kinase</keyword>
<accession>A0AAV5VDF2</accession>
<dbReference type="PROSITE" id="PS00108">
    <property type="entry name" value="PROTEIN_KINASE_ST"/>
    <property type="match status" value="1"/>
</dbReference>
<dbReference type="EMBL" id="BTSY01000002">
    <property type="protein sequence ID" value="GMT16223.1"/>
    <property type="molecule type" value="Genomic_DNA"/>
</dbReference>
<dbReference type="InterPro" id="IPR000719">
    <property type="entry name" value="Prot_kinase_dom"/>
</dbReference>
<evidence type="ECO:0000256" key="6">
    <source>
        <dbReference type="PROSITE-ProRule" id="PRU10141"/>
    </source>
</evidence>
<dbReference type="InterPro" id="IPR011009">
    <property type="entry name" value="Kinase-like_dom_sf"/>
</dbReference>
<keyword evidence="1" id="KW-0808">Transferase</keyword>
<dbReference type="AlphaFoldDB" id="A0AAV5VDF2"/>
<protein>
    <recommendedName>
        <fullName evidence="9">Protein kinase domain-containing protein</fullName>
    </recommendedName>
</protein>
<dbReference type="PANTHER" id="PTHR11042:SF91">
    <property type="entry name" value="EUKARYOTIC TRANSLATION INITIATION FACTOR 2-ALPHA KINASE"/>
    <property type="match status" value="1"/>
</dbReference>
<evidence type="ECO:0000259" key="9">
    <source>
        <dbReference type="PROSITE" id="PS50011"/>
    </source>
</evidence>
<feature type="binding site" evidence="6">
    <location>
        <position position="49"/>
    </location>
    <ligand>
        <name>ATP</name>
        <dbReference type="ChEBI" id="CHEBI:30616"/>
    </ligand>
</feature>
<feature type="domain" description="Protein kinase" evidence="9">
    <location>
        <begin position="20"/>
        <end position="258"/>
    </location>
</feature>
<dbReference type="InterPro" id="IPR008271">
    <property type="entry name" value="Ser/Thr_kinase_AS"/>
</dbReference>
<proteinExistence type="inferred from homology"/>
<keyword evidence="3" id="KW-0418">Kinase</keyword>
<dbReference type="GO" id="GO:0004694">
    <property type="term" value="F:eukaryotic translation initiation factor 2alpha kinase activity"/>
    <property type="evidence" value="ECO:0007669"/>
    <property type="project" value="TreeGrafter"/>
</dbReference>
<evidence type="ECO:0000313" key="11">
    <source>
        <dbReference type="Proteomes" id="UP001432322"/>
    </source>
</evidence>
<dbReference type="Gene3D" id="1.10.510.10">
    <property type="entry name" value="Transferase(Phosphotransferase) domain 1"/>
    <property type="match status" value="1"/>
</dbReference>
<gene>
    <name evidence="10" type="ORF">PFISCL1PPCAC_7520</name>
</gene>
<dbReference type="Pfam" id="PF00069">
    <property type="entry name" value="Pkinase"/>
    <property type="match status" value="1"/>
</dbReference>
<dbReference type="SUPFAM" id="SSF56112">
    <property type="entry name" value="Protein kinase-like (PK-like)"/>
    <property type="match status" value="1"/>
</dbReference>
<evidence type="ECO:0000256" key="1">
    <source>
        <dbReference type="ARBA" id="ARBA00022679"/>
    </source>
</evidence>
<dbReference type="InterPro" id="IPR017441">
    <property type="entry name" value="Protein_kinase_ATP_BS"/>
</dbReference>
<sequence length="258" mass="29490">DDEKDNGRGGDDDGGFLTEFKPTGHLGQGTFGIVFEAEYPFDKQKYAIKRVQITEDKLSKALGEVYKMADVNHAGIVRYHHSWKEEPPSGWQVVHFDVEDTRIHRVQLLRPLWPSAFVIMVYYDNGVFIYIQMELCEYSLETWLAANMERRDASDMKDWLKELLAAVAYIHARKIFHRDLKPGNILFDGKGEPKICDVGIAAAFETNEEGKEKTKTRTQIGSPLYKAPEQMYKSKVDVFSLGLVFAEMSVPMTGNERE</sequence>
<dbReference type="SMART" id="SM00220">
    <property type="entry name" value="S_TKc"/>
    <property type="match status" value="1"/>
</dbReference>
<evidence type="ECO:0000256" key="5">
    <source>
        <dbReference type="ARBA" id="ARBA00037982"/>
    </source>
</evidence>
<dbReference type="InterPro" id="IPR050339">
    <property type="entry name" value="CC_SR_Kinase"/>
</dbReference>
<feature type="region of interest" description="Disordered" evidence="8">
    <location>
        <begin position="1"/>
        <end position="21"/>
    </location>
</feature>
<feature type="compositionally biased region" description="Basic and acidic residues" evidence="8">
    <location>
        <begin position="1"/>
        <end position="11"/>
    </location>
</feature>
<keyword evidence="2 6" id="KW-0547">Nucleotide-binding</keyword>
<evidence type="ECO:0000256" key="2">
    <source>
        <dbReference type="ARBA" id="ARBA00022741"/>
    </source>
</evidence>
<dbReference type="Gene3D" id="3.30.200.20">
    <property type="entry name" value="Phosphorylase Kinase, domain 1"/>
    <property type="match status" value="1"/>
</dbReference>
<reference evidence="10" key="1">
    <citation type="submission" date="2023-10" db="EMBL/GenBank/DDBJ databases">
        <title>Genome assembly of Pristionchus species.</title>
        <authorList>
            <person name="Yoshida K."/>
            <person name="Sommer R.J."/>
        </authorList>
    </citation>
    <scope>NUCLEOTIDE SEQUENCE</scope>
    <source>
        <strain evidence="10">RS5133</strain>
    </source>
</reference>
<dbReference type="PROSITE" id="PS00107">
    <property type="entry name" value="PROTEIN_KINASE_ATP"/>
    <property type="match status" value="1"/>
</dbReference>
<dbReference type="GO" id="GO:0005524">
    <property type="term" value="F:ATP binding"/>
    <property type="evidence" value="ECO:0007669"/>
    <property type="project" value="UniProtKB-UniRule"/>
</dbReference>
<evidence type="ECO:0000256" key="7">
    <source>
        <dbReference type="RuleBase" id="RU000304"/>
    </source>
</evidence>
<evidence type="ECO:0000313" key="10">
    <source>
        <dbReference type="EMBL" id="GMT16223.1"/>
    </source>
</evidence>
<dbReference type="Proteomes" id="UP001432322">
    <property type="component" value="Unassembled WGS sequence"/>
</dbReference>
<dbReference type="PROSITE" id="PS50011">
    <property type="entry name" value="PROTEIN_KINASE_DOM"/>
    <property type="match status" value="1"/>
</dbReference>
<organism evidence="10 11">
    <name type="scientific">Pristionchus fissidentatus</name>
    <dbReference type="NCBI Taxonomy" id="1538716"/>
    <lineage>
        <taxon>Eukaryota</taxon>
        <taxon>Metazoa</taxon>
        <taxon>Ecdysozoa</taxon>
        <taxon>Nematoda</taxon>
        <taxon>Chromadorea</taxon>
        <taxon>Rhabditida</taxon>
        <taxon>Rhabditina</taxon>
        <taxon>Diplogasteromorpha</taxon>
        <taxon>Diplogasteroidea</taxon>
        <taxon>Neodiplogasteridae</taxon>
        <taxon>Pristionchus</taxon>
    </lineage>
</organism>
<evidence type="ECO:0000256" key="8">
    <source>
        <dbReference type="SAM" id="MobiDB-lite"/>
    </source>
</evidence>